<gene>
    <name evidence="1" type="ORF">QYM36_010303</name>
</gene>
<evidence type="ECO:0000313" key="2">
    <source>
        <dbReference type="Proteomes" id="UP001187531"/>
    </source>
</evidence>
<keyword evidence="2" id="KW-1185">Reference proteome</keyword>
<name>A0AA88I5I9_ARTSF</name>
<accession>A0AA88I5I9</accession>
<dbReference type="Proteomes" id="UP001187531">
    <property type="component" value="Unassembled WGS sequence"/>
</dbReference>
<protein>
    <submittedName>
        <fullName evidence="1">Uncharacterized protein</fullName>
    </submittedName>
</protein>
<reference evidence="1" key="1">
    <citation type="submission" date="2023-07" db="EMBL/GenBank/DDBJ databases">
        <title>Chromosome-level genome assembly of Artemia franciscana.</title>
        <authorList>
            <person name="Jo E."/>
        </authorList>
    </citation>
    <scope>NUCLEOTIDE SEQUENCE</scope>
    <source>
        <tissue evidence="1">Whole body</tissue>
    </source>
</reference>
<proteinExistence type="predicted"/>
<organism evidence="1 2">
    <name type="scientific">Artemia franciscana</name>
    <name type="common">Brine shrimp</name>
    <name type="synonym">Artemia sanfranciscana</name>
    <dbReference type="NCBI Taxonomy" id="6661"/>
    <lineage>
        <taxon>Eukaryota</taxon>
        <taxon>Metazoa</taxon>
        <taxon>Ecdysozoa</taxon>
        <taxon>Arthropoda</taxon>
        <taxon>Crustacea</taxon>
        <taxon>Branchiopoda</taxon>
        <taxon>Anostraca</taxon>
        <taxon>Artemiidae</taxon>
        <taxon>Artemia</taxon>
    </lineage>
</organism>
<dbReference type="EMBL" id="JAVRJZ010000012">
    <property type="protein sequence ID" value="KAK2715682.1"/>
    <property type="molecule type" value="Genomic_DNA"/>
</dbReference>
<comment type="caution">
    <text evidence="1">The sequence shown here is derived from an EMBL/GenBank/DDBJ whole genome shotgun (WGS) entry which is preliminary data.</text>
</comment>
<sequence>MLWKNVVKTELECSFSASDIPESEWSAQFINKFGPPDPKIEAKAKHGLTEFLNAHPASDFLVTQESS</sequence>
<evidence type="ECO:0000313" key="1">
    <source>
        <dbReference type="EMBL" id="KAK2715682.1"/>
    </source>
</evidence>
<dbReference type="AlphaFoldDB" id="A0AA88I5I9"/>